<name>A0ABN2P237_9ACTN</name>
<comment type="similarity">
    <text evidence="2">Belongs to the EamA transporter family.</text>
</comment>
<evidence type="ECO:0000256" key="4">
    <source>
        <dbReference type="ARBA" id="ARBA00022692"/>
    </source>
</evidence>
<evidence type="ECO:0000256" key="5">
    <source>
        <dbReference type="ARBA" id="ARBA00022989"/>
    </source>
</evidence>
<feature type="transmembrane region" description="Helical" evidence="7">
    <location>
        <begin position="139"/>
        <end position="159"/>
    </location>
</feature>
<keyword evidence="5 7" id="KW-1133">Transmembrane helix</keyword>
<dbReference type="PANTHER" id="PTHR42920">
    <property type="entry name" value="OS03G0707200 PROTEIN-RELATED"/>
    <property type="match status" value="1"/>
</dbReference>
<proteinExistence type="inferred from homology"/>
<keyword evidence="6 7" id="KW-0472">Membrane</keyword>
<dbReference type="Pfam" id="PF00892">
    <property type="entry name" value="EamA"/>
    <property type="match status" value="2"/>
</dbReference>
<keyword evidence="3" id="KW-1003">Cell membrane</keyword>
<evidence type="ECO:0000313" key="10">
    <source>
        <dbReference type="Proteomes" id="UP001501612"/>
    </source>
</evidence>
<evidence type="ECO:0000256" key="2">
    <source>
        <dbReference type="ARBA" id="ARBA00007362"/>
    </source>
</evidence>
<organism evidence="9 10">
    <name type="scientific">Nocardioides lentus</name>
    <dbReference type="NCBI Taxonomy" id="338077"/>
    <lineage>
        <taxon>Bacteria</taxon>
        <taxon>Bacillati</taxon>
        <taxon>Actinomycetota</taxon>
        <taxon>Actinomycetes</taxon>
        <taxon>Propionibacteriales</taxon>
        <taxon>Nocardioidaceae</taxon>
        <taxon>Nocardioides</taxon>
    </lineage>
</organism>
<reference evidence="9 10" key="1">
    <citation type="journal article" date="2019" name="Int. J. Syst. Evol. Microbiol.">
        <title>The Global Catalogue of Microorganisms (GCM) 10K type strain sequencing project: providing services to taxonomists for standard genome sequencing and annotation.</title>
        <authorList>
            <consortium name="The Broad Institute Genomics Platform"/>
            <consortium name="The Broad Institute Genome Sequencing Center for Infectious Disease"/>
            <person name="Wu L."/>
            <person name="Ma J."/>
        </authorList>
    </citation>
    <scope>NUCLEOTIDE SEQUENCE [LARGE SCALE GENOMIC DNA]</scope>
    <source>
        <strain evidence="9 10">JCM 14046</strain>
    </source>
</reference>
<evidence type="ECO:0000256" key="7">
    <source>
        <dbReference type="SAM" id="Phobius"/>
    </source>
</evidence>
<feature type="transmembrane region" description="Helical" evidence="7">
    <location>
        <begin position="108"/>
        <end position="127"/>
    </location>
</feature>
<dbReference type="InterPro" id="IPR000620">
    <property type="entry name" value="EamA_dom"/>
</dbReference>
<dbReference type="InterPro" id="IPR051258">
    <property type="entry name" value="Diverse_Substrate_Transporter"/>
</dbReference>
<dbReference type="Gene3D" id="1.10.3730.20">
    <property type="match status" value="1"/>
</dbReference>
<feature type="transmembrane region" description="Helical" evidence="7">
    <location>
        <begin position="84"/>
        <end position="102"/>
    </location>
</feature>
<dbReference type="EMBL" id="BAAAMY010000002">
    <property type="protein sequence ID" value="GAA1910233.1"/>
    <property type="molecule type" value="Genomic_DNA"/>
</dbReference>
<dbReference type="PANTHER" id="PTHR42920:SF5">
    <property type="entry name" value="EAMA DOMAIN-CONTAINING PROTEIN"/>
    <property type="match status" value="1"/>
</dbReference>
<gene>
    <name evidence="9" type="ORF">GCM10009737_09560</name>
</gene>
<evidence type="ECO:0000256" key="6">
    <source>
        <dbReference type="ARBA" id="ARBA00023136"/>
    </source>
</evidence>
<sequence length="314" mass="31559">MVTASPTRVAPRWEGLLLVCAAGVVWGTIGPAVALVGEYSDLPVLVMGAYRAVAAVAVMAVVVLAGRQVAGCRRLLRAHGGRAVAVGLLTAAFQMLFFVAVLATGVSVATVVAMGIPPVLLLVLHAVRDRRAPSPAQATTVGVALTGLVLVSLLGGGHAPGGETTTTGVLVALASGTSYALSAEVGAPLTQTYGAVPVATVTLSVVALALVPLGVVSSTVLGQQRTTDDPRVWSLLVYLGVVTMALAYVLLFAGLRTTPSGTVVVATLLEPVTAVLIAVAFLGETLTPAGVVGSALVLLAIASLGRQVEEPEPK</sequence>
<feature type="transmembrane region" description="Helical" evidence="7">
    <location>
        <begin position="193"/>
        <end position="215"/>
    </location>
</feature>
<keyword evidence="10" id="KW-1185">Reference proteome</keyword>
<accession>A0ABN2P237</accession>
<keyword evidence="4 7" id="KW-0812">Transmembrane</keyword>
<feature type="transmembrane region" description="Helical" evidence="7">
    <location>
        <begin position="165"/>
        <end position="181"/>
    </location>
</feature>
<feature type="domain" description="EamA" evidence="8">
    <location>
        <begin position="15"/>
        <end position="152"/>
    </location>
</feature>
<comment type="subcellular location">
    <subcellularLocation>
        <location evidence="1">Cell membrane</location>
        <topology evidence="1">Multi-pass membrane protein</topology>
    </subcellularLocation>
</comment>
<feature type="transmembrane region" description="Helical" evidence="7">
    <location>
        <begin position="44"/>
        <end position="64"/>
    </location>
</feature>
<feature type="transmembrane region" description="Helical" evidence="7">
    <location>
        <begin position="288"/>
        <end position="305"/>
    </location>
</feature>
<dbReference type="Proteomes" id="UP001501612">
    <property type="component" value="Unassembled WGS sequence"/>
</dbReference>
<evidence type="ECO:0000313" key="9">
    <source>
        <dbReference type="EMBL" id="GAA1910233.1"/>
    </source>
</evidence>
<protein>
    <submittedName>
        <fullName evidence="9">EamA family transporter</fullName>
    </submittedName>
</protein>
<feature type="transmembrane region" description="Helical" evidence="7">
    <location>
        <begin position="262"/>
        <end position="282"/>
    </location>
</feature>
<comment type="caution">
    <text evidence="9">The sequence shown here is derived from an EMBL/GenBank/DDBJ whole genome shotgun (WGS) entry which is preliminary data.</text>
</comment>
<feature type="transmembrane region" description="Helical" evidence="7">
    <location>
        <begin position="235"/>
        <end position="255"/>
    </location>
</feature>
<feature type="domain" description="EamA" evidence="8">
    <location>
        <begin position="167"/>
        <end position="302"/>
    </location>
</feature>
<dbReference type="InterPro" id="IPR037185">
    <property type="entry name" value="EmrE-like"/>
</dbReference>
<evidence type="ECO:0000256" key="1">
    <source>
        <dbReference type="ARBA" id="ARBA00004651"/>
    </source>
</evidence>
<evidence type="ECO:0000259" key="8">
    <source>
        <dbReference type="Pfam" id="PF00892"/>
    </source>
</evidence>
<dbReference type="SUPFAM" id="SSF103481">
    <property type="entry name" value="Multidrug resistance efflux transporter EmrE"/>
    <property type="match status" value="2"/>
</dbReference>
<evidence type="ECO:0000256" key="3">
    <source>
        <dbReference type="ARBA" id="ARBA00022475"/>
    </source>
</evidence>